<evidence type="ECO:0000313" key="3">
    <source>
        <dbReference type="Proteomes" id="UP001500459"/>
    </source>
</evidence>
<sequence>MKPTFKLNLAIILIFISYFSYAQNKFDNIKTNYMKYGAVINIKHGEEIKFEDGLSITLASFSHKNSINQVTKSSAYLILNKKKEKNEVFLSIYSDDNEKSDEELNSYEFTKTVQSEDNIESVVTSINNDRVILWKKYKIQLKGFEYDKFIKIIVSEK</sequence>
<gene>
    <name evidence="2" type="ORF">GCM10022393_03510</name>
</gene>
<keyword evidence="3" id="KW-1185">Reference proteome</keyword>
<reference evidence="3" key="1">
    <citation type="journal article" date="2019" name="Int. J. Syst. Evol. Microbiol.">
        <title>The Global Catalogue of Microorganisms (GCM) 10K type strain sequencing project: providing services to taxonomists for standard genome sequencing and annotation.</title>
        <authorList>
            <consortium name="The Broad Institute Genomics Platform"/>
            <consortium name="The Broad Institute Genome Sequencing Center for Infectious Disease"/>
            <person name="Wu L."/>
            <person name="Ma J."/>
        </authorList>
    </citation>
    <scope>NUCLEOTIDE SEQUENCE [LARGE SCALE GENOMIC DNA]</scope>
    <source>
        <strain evidence="3">JCM 17106</strain>
    </source>
</reference>
<feature type="signal peptide" evidence="1">
    <location>
        <begin position="1"/>
        <end position="22"/>
    </location>
</feature>
<dbReference type="EMBL" id="BAABCW010000001">
    <property type="protein sequence ID" value="GAA4107897.1"/>
    <property type="molecule type" value="Genomic_DNA"/>
</dbReference>
<organism evidence="2 3">
    <name type="scientific">Aquimarina addita</name>
    <dbReference type="NCBI Taxonomy" id="870485"/>
    <lineage>
        <taxon>Bacteria</taxon>
        <taxon>Pseudomonadati</taxon>
        <taxon>Bacteroidota</taxon>
        <taxon>Flavobacteriia</taxon>
        <taxon>Flavobacteriales</taxon>
        <taxon>Flavobacteriaceae</taxon>
        <taxon>Aquimarina</taxon>
    </lineage>
</organism>
<evidence type="ECO:0000313" key="2">
    <source>
        <dbReference type="EMBL" id="GAA4107897.1"/>
    </source>
</evidence>
<evidence type="ECO:0000256" key="1">
    <source>
        <dbReference type="SAM" id="SignalP"/>
    </source>
</evidence>
<comment type="caution">
    <text evidence="2">The sequence shown here is derived from an EMBL/GenBank/DDBJ whole genome shotgun (WGS) entry which is preliminary data.</text>
</comment>
<keyword evidence="1" id="KW-0732">Signal</keyword>
<dbReference type="Proteomes" id="UP001500459">
    <property type="component" value="Unassembled WGS sequence"/>
</dbReference>
<accession>A0ABP7X974</accession>
<name>A0ABP7X974_9FLAO</name>
<feature type="chain" id="PRO_5047163442" evidence="1">
    <location>
        <begin position="23"/>
        <end position="157"/>
    </location>
</feature>
<protein>
    <submittedName>
        <fullName evidence="2">Uncharacterized protein</fullName>
    </submittedName>
</protein>
<proteinExistence type="predicted"/>